<feature type="region of interest" description="Disordered" evidence="2">
    <location>
        <begin position="103"/>
        <end position="123"/>
    </location>
</feature>
<comment type="caution">
    <text evidence="5">The sequence shown here is derived from an EMBL/GenBank/DDBJ whole genome shotgun (WGS) entry which is preliminary data.</text>
</comment>
<dbReference type="Gene3D" id="1.10.10.10">
    <property type="entry name" value="Winged helix-like DNA-binding domain superfamily/Winged helix DNA-binding domain"/>
    <property type="match status" value="1"/>
</dbReference>
<dbReference type="OrthoDB" id="9794372at2"/>
<dbReference type="Pfam" id="PF08281">
    <property type="entry name" value="Sigma70_r4_2"/>
    <property type="match status" value="1"/>
</dbReference>
<dbReference type="AlphaFoldDB" id="A0A4U1IUC1"/>
<evidence type="ECO:0000313" key="6">
    <source>
        <dbReference type="Proteomes" id="UP000309215"/>
    </source>
</evidence>
<protein>
    <submittedName>
        <fullName evidence="5">Sigma-70 family RNA polymerase sigma factor</fullName>
    </submittedName>
</protein>
<dbReference type="GO" id="GO:0003677">
    <property type="term" value="F:DNA binding"/>
    <property type="evidence" value="ECO:0007669"/>
    <property type="project" value="InterPro"/>
</dbReference>
<evidence type="ECO:0000256" key="1">
    <source>
        <dbReference type="ARBA" id="ARBA00011344"/>
    </source>
</evidence>
<evidence type="ECO:0000259" key="4">
    <source>
        <dbReference type="Pfam" id="PF08281"/>
    </source>
</evidence>
<name>A0A4U1IUC1_9BACT</name>
<dbReference type="Gene3D" id="3.10.450.50">
    <property type="match status" value="1"/>
</dbReference>
<proteinExistence type="predicted"/>
<dbReference type="Gene3D" id="1.10.1740.10">
    <property type="match status" value="1"/>
</dbReference>
<dbReference type="InterPro" id="IPR013325">
    <property type="entry name" value="RNA_pol_sigma_r2"/>
</dbReference>
<dbReference type="InterPro" id="IPR013324">
    <property type="entry name" value="RNA_pol_sigma_r3/r4-like"/>
</dbReference>
<dbReference type="InterPro" id="IPR052704">
    <property type="entry name" value="ECF_Sigma-70_Domain"/>
</dbReference>
<reference evidence="5 6" key="1">
    <citation type="submission" date="2019-04" db="EMBL/GenBank/DDBJ databases">
        <authorList>
            <person name="Li Y."/>
            <person name="Wang J."/>
        </authorList>
    </citation>
    <scope>NUCLEOTIDE SEQUENCE [LARGE SCALE GENOMIC DNA]</scope>
    <source>
        <strain evidence="5 6">DSM 14668</strain>
    </source>
</reference>
<evidence type="ECO:0000313" key="5">
    <source>
        <dbReference type="EMBL" id="TKC98013.1"/>
    </source>
</evidence>
<keyword evidence="6" id="KW-1185">Reference proteome</keyword>
<dbReference type="GO" id="GO:0006352">
    <property type="term" value="P:DNA-templated transcription initiation"/>
    <property type="evidence" value="ECO:0007669"/>
    <property type="project" value="InterPro"/>
</dbReference>
<feature type="domain" description="RNA polymerase sigma-70 region 2" evidence="3">
    <location>
        <begin position="38"/>
        <end position="101"/>
    </location>
</feature>
<dbReference type="PANTHER" id="PTHR30173:SF43">
    <property type="entry name" value="ECF RNA POLYMERASE SIGMA FACTOR SIGI-RELATED"/>
    <property type="match status" value="1"/>
</dbReference>
<dbReference type="InterPro" id="IPR007627">
    <property type="entry name" value="RNA_pol_sigma70_r2"/>
</dbReference>
<gene>
    <name evidence="5" type="ORF">E8A74_43250</name>
</gene>
<dbReference type="Proteomes" id="UP000309215">
    <property type="component" value="Unassembled WGS sequence"/>
</dbReference>
<sequence>MINLSLCHNRAGSPVTADDGSENEDVTVTDEKILVGDFEASRPHLRAVAYRMLGSRSEADDAVQEAWLRLSRADTGEVQNLRGWLTTVVARVCLDMLRARKARTEDGDAAPEATTSPEGNAEEEAVLADSVSLALLVVLETLEPAERLAFVLHDLFGVSFEEIAPIVGRSEVAARQLASRARRRVRGAPERDEAELARQHDVVKALLAALRTGDVEAVIAVLDPNVVIHGGRPGREILDARNWVTSAVAFTRRVRAIDAVKPALVDGTIGAIYAPGGRLASALRFTFTGGAIARIDIIFDKAKLKTLEIATLAES</sequence>
<dbReference type="GO" id="GO:0016987">
    <property type="term" value="F:sigma factor activity"/>
    <property type="evidence" value="ECO:0007669"/>
    <property type="project" value="InterPro"/>
</dbReference>
<dbReference type="SUPFAM" id="SSF54427">
    <property type="entry name" value="NTF2-like"/>
    <property type="match status" value="1"/>
</dbReference>
<dbReference type="PANTHER" id="PTHR30173">
    <property type="entry name" value="SIGMA 19 FACTOR"/>
    <property type="match status" value="1"/>
</dbReference>
<dbReference type="InterPro" id="IPR032710">
    <property type="entry name" value="NTF2-like_dom_sf"/>
</dbReference>
<dbReference type="Pfam" id="PF04542">
    <property type="entry name" value="Sigma70_r2"/>
    <property type="match status" value="1"/>
</dbReference>
<feature type="region of interest" description="Disordered" evidence="2">
    <location>
        <begin position="1"/>
        <end position="24"/>
    </location>
</feature>
<evidence type="ECO:0000259" key="3">
    <source>
        <dbReference type="Pfam" id="PF04542"/>
    </source>
</evidence>
<dbReference type="InterPro" id="IPR013249">
    <property type="entry name" value="RNA_pol_sigma70_r4_t2"/>
</dbReference>
<dbReference type="InterPro" id="IPR036388">
    <property type="entry name" value="WH-like_DNA-bd_sf"/>
</dbReference>
<evidence type="ECO:0000256" key="2">
    <source>
        <dbReference type="SAM" id="MobiDB-lite"/>
    </source>
</evidence>
<comment type="subunit">
    <text evidence="1">Interacts transiently with the RNA polymerase catalytic core formed by RpoA, RpoB, RpoC and RpoZ (2 alpha, 1 beta, 1 beta' and 1 omega subunit) to form the RNA polymerase holoenzyme that can initiate transcription.</text>
</comment>
<dbReference type="EMBL" id="SSMQ01000077">
    <property type="protein sequence ID" value="TKC98013.1"/>
    <property type="molecule type" value="Genomic_DNA"/>
</dbReference>
<dbReference type="SUPFAM" id="SSF88946">
    <property type="entry name" value="Sigma2 domain of RNA polymerase sigma factors"/>
    <property type="match status" value="1"/>
</dbReference>
<dbReference type="SUPFAM" id="SSF88659">
    <property type="entry name" value="Sigma3 and sigma4 domains of RNA polymerase sigma factors"/>
    <property type="match status" value="1"/>
</dbReference>
<accession>A0A4U1IUC1</accession>
<dbReference type="NCBIfam" id="TIGR02937">
    <property type="entry name" value="sigma70-ECF"/>
    <property type="match status" value="1"/>
</dbReference>
<feature type="domain" description="RNA polymerase sigma factor 70 region 4 type 2" evidence="4">
    <location>
        <begin position="133"/>
        <end position="184"/>
    </location>
</feature>
<organism evidence="5 6">
    <name type="scientific">Polyangium fumosum</name>
    <dbReference type="NCBI Taxonomy" id="889272"/>
    <lineage>
        <taxon>Bacteria</taxon>
        <taxon>Pseudomonadati</taxon>
        <taxon>Myxococcota</taxon>
        <taxon>Polyangia</taxon>
        <taxon>Polyangiales</taxon>
        <taxon>Polyangiaceae</taxon>
        <taxon>Polyangium</taxon>
    </lineage>
</organism>
<dbReference type="InterPro" id="IPR014284">
    <property type="entry name" value="RNA_pol_sigma-70_dom"/>
</dbReference>